<feature type="transmembrane region" description="Helical" evidence="1">
    <location>
        <begin position="206"/>
        <end position="224"/>
    </location>
</feature>
<evidence type="ECO:0000313" key="3">
    <source>
        <dbReference type="Proteomes" id="UP000183047"/>
    </source>
</evidence>
<feature type="transmembrane region" description="Helical" evidence="1">
    <location>
        <begin position="45"/>
        <end position="67"/>
    </location>
</feature>
<keyword evidence="1" id="KW-1133">Transmembrane helix</keyword>
<feature type="transmembrane region" description="Helical" evidence="1">
    <location>
        <begin position="236"/>
        <end position="258"/>
    </location>
</feature>
<feature type="transmembrane region" description="Helical" evidence="1">
    <location>
        <begin position="363"/>
        <end position="386"/>
    </location>
</feature>
<proteinExistence type="predicted"/>
<feature type="transmembrane region" description="Helical" evidence="1">
    <location>
        <begin position="87"/>
        <end position="113"/>
    </location>
</feature>
<reference evidence="3" key="1">
    <citation type="submission" date="2016-10" db="EMBL/GenBank/DDBJ databases">
        <authorList>
            <person name="Varghese N."/>
            <person name="Submissions S."/>
        </authorList>
    </citation>
    <scope>NUCLEOTIDE SEQUENCE [LARGE SCALE GENOMIC DNA]</scope>
    <source>
        <strain evidence="3">XBD2006</strain>
    </source>
</reference>
<feature type="transmembrane region" description="Helical" evidence="1">
    <location>
        <begin position="332"/>
        <end position="351"/>
    </location>
</feature>
<evidence type="ECO:0008006" key="4">
    <source>
        <dbReference type="Google" id="ProtNLM"/>
    </source>
</evidence>
<evidence type="ECO:0000256" key="1">
    <source>
        <dbReference type="SAM" id="Phobius"/>
    </source>
</evidence>
<evidence type="ECO:0000313" key="2">
    <source>
        <dbReference type="EMBL" id="SCY28895.1"/>
    </source>
</evidence>
<gene>
    <name evidence="2" type="ORF">SAMN02910451_02055</name>
</gene>
<feature type="transmembrane region" description="Helical" evidence="1">
    <location>
        <begin position="264"/>
        <end position="288"/>
    </location>
</feature>
<dbReference type="Proteomes" id="UP000183047">
    <property type="component" value="Unassembled WGS sequence"/>
</dbReference>
<feature type="transmembrane region" description="Helical" evidence="1">
    <location>
        <begin position="173"/>
        <end position="194"/>
    </location>
</feature>
<organism evidence="2 3">
    <name type="scientific">Butyrivibrio hungatei</name>
    <dbReference type="NCBI Taxonomy" id="185008"/>
    <lineage>
        <taxon>Bacteria</taxon>
        <taxon>Bacillati</taxon>
        <taxon>Bacillota</taxon>
        <taxon>Clostridia</taxon>
        <taxon>Lachnospirales</taxon>
        <taxon>Lachnospiraceae</taxon>
        <taxon>Butyrivibrio</taxon>
    </lineage>
</organism>
<accession>A0A1G5EPF5</accession>
<name>A0A1G5EPF5_9FIRM</name>
<keyword evidence="3" id="KW-1185">Reference proteome</keyword>
<feature type="transmembrane region" description="Helical" evidence="1">
    <location>
        <begin position="300"/>
        <end position="320"/>
    </location>
</feature>
<dbReference type="EMBL" id="FMUR01000011">
    <property type="protein sequence ID" value="SCY28895.1"/>
    <property type="molecule type" value="Genomic_DNA"/>
</dbReference>
<sequence>MLGLKKIRNGFMEIVKEHPVSVISVLISTILYCFICEGGSDNTTLTVKCLATFFLIIALGALPLEAFRMYRIKNGDKDILKNMNYKIACSVVMFVSVILGFFTAIFFSFGHNIIAAKIGVSELTVDLWEEYDYRIVSCFAVVMICAALYLFLKKSGCTFEEYTAKAFCGLMKAEIVFIVLVIGLMMIIGAFSVLIVEVDFVVYERVWILLLGFVQYPCALMGVSKTDDEISKFGKVMLNYVLTGLLAIAFVIIYAYIIKVIVKWMFPLHMVFGILTTLFGFGVFIWTMAQGVCEENLRKIFKYMPLLFIPCIIMEILSLGRQISLYGLTLTRYAGIAAIVFEIAYFVLYIYNMKKEKNAMPLVFCIIIAVSYIALLAPGINAYSVVIASHKGNVMKFLNENNSKVSKHAASESYKTIAYSCGAVGKNYIHKKLSDEENEAMVEISGSGVEPSTNSLYIYANRYEDNSYDISGGYKKLYVANLEYYGYAGEETDGYEYDVTCGGKKIGVVNLEDVIKKLIELNKAGASGSEMNDAIKEPVPLNDGGKFIISYISINCSEDMSSIGSIDANGYVLK</sequence>
<feature type="transmembrane region" description="Helical" evidence="1">
    <location>
        <begin position="20"/>
        <end position="39"/>
    </location>
</feature>
<feature type="transmembrane region" description="Helical" evidence="1">
    <location>
        <begin position="133"/>
        <end position="152"/>
    </location>
</feature>
<dbReference type="AlphaFoldDB" id="A0A1G5EPF5"/>
<keyword evidence="1" id="KW-0472">Membrane</keyword>
<keyword evidence="1" id="KW-0812">Transmembrane</keyword>
<protein>
    <recommendedName>
        <fullName evidence="4">DUF4153 domain-containing protein</fullName>
    </recommendedName>
</protein>